<evidence type="ECO:0000256" key="5">
    <source>
        <dbReference type="RuleBase" id="RU000320"/>
    </source>
</evidence>
<organism evidence="9">
    <name type="scientific">uncultured Blastococcus sp</name>
    <dbReference type="NCBI Taxonomy" id="217144"/>
    <lineage>
        <taxon>Bacteria</taxon>
        <taxon>Bacillati</taxon>
        <taxon>Actinomycetota</taxon>
        <taxon>Actinomycetes</taxon>
        <taxon>Geodermatophilales</taxon>
        <taxon>Geodermatophilaceae</taxon>
        <taxon>Blastococcus</taxon>
        <taxon>environmental samples</taxon>
    </lineage>
</organism>
<feature type="transmembrane region" description="Helical" evidence="6">
    <location>
        <begin position="201"/>
        <end position="226"/>
    </location>
</feature>
<evidence type="ECO:0000256" key="6">
    <source>
        <dbReference type="SAM" id="Phobius"/>
    </source>
</evidence>
<feature type="transmembrane region" description="Helical" evidence="6">
    <location>
        <begin position="74"/>
        <end position="94"/>
    </location>
</feature>
<feature type="transmembrane region" description="Helical" evidence="6">
    <location>
        <begin position="162"/>
        <end position="181"/>
    </location>
</feature>
<feature type="domain" description="NADH:quinone oxidoreductase/Mrp antiporter transmembrane" evidence="7">
    <location>
        <begin position="125"/>
        <end position="243"/>
    </location>
</feature>
<dbReference type="InterPro" id="IPR050616">
    <property type="entry name" value="CPA3_Na-H_Antiporter_A"/>
</dbReference>
<dbReference type="PRINTS" id="PR01434">
    <property type="entry name" value="NADHDHGNASE5"/>
</dbReference>
<evidence type="ECO:0000256" key="2">
    <source>
        <dbReference type="ARBA" id="ARBA00022692"/>
    </source>
</evidence>
<dbReference type="InterPro" id="IPR001750">
    <property type="entry name" value="ND/Mrp_TM"/>
</dbReference>
<dbReference type="InterPro" id="IPR001516">
    <property type="entry name" value="Proton_antipo_N"/>
</dbReference>
<dbReference type="Pfam" id="PF00361">
    <property type="entry name" value="Proton_antipo_M"/>
    <property type="match status" value="1"/>
</dbReference>
<dbReference type="AlphaFoldDB" id="A0A6J4I8I4"/>
<keyword evidence="2 5" id="KW-0812">Transmembrane</keyword>
<dbReference type="PANTHER" id="PTHR43373">
    <property type="entry name" value="NA(+)/H(+) ANTIPORTER SUBUNIT"/>
    <property type="match status" value="1"/>
</dbReference>
<feature type="non-terminal residue" evidence="9">
    <location>
        <position position="244"/>
    </location>
</feature>
<evidence type="ECO:0000259" key="8">
    <source>
        <dbReference type="Pfam" id="PF00662"/>
    </source>
</evidence>
<accession>A0A6J4I8I4</accession>
<dbReference type="Pfam" id="PF00662">
    <property type="entry name" value="Proton_antipo_N"/>
    <property type="match status" value="1"/>
</dbReference>
<dbReference type="EMBL" id="CADCTN010000125">
    <property type="protein sequence ID" value="CAA9245080.1"/>
    <property type="molecule type" value="Genomic_DNA"/>
</dbReference>
<dbReference type="GO" id="GO:0016020">
    <property type="term" value="C:membrane"/>
    <property type="evidence" value="ECO:0007669"/>
    <property type="project" value="UniProtKB-SubCell"/>
</dbReference>
<comment type="subcellular location">
    <subcellularLocation>
        <location evidence="1">Endomembrane system</location>
        <topology evidence="1">Multi-pass membrane protein</topology>
    </subcellularLocation>
    <subcellularLocation>
        <location evidence="5">Membrane</location>
        <topology evidence="5">Multi-pass membrane protein</topology>
    </subcellularLocation>
</comment>
<feature type="transmembrane region" description="Helical" evidence="6">
    <location>
        <begin position="131"/>
        <end position="150"/>
    </location>
</feature>
<name>A0A6J4I8I4_9ACTN</name>
<protein>
    <submittedName>
        <fullName evidence="9">Na(+) H(+) antiporter subunit A / Na(+) H(+) antiporter subunit B</fullName>
    </submittedName>
</protein>
<keyword evidence="4 6" id="KW-0472">Membrane</keyword>
<dbReference type="GO" id="GO:0012505">
    <property type="term" value="C:endomembrane system"/>
    <property type="evidence" value="ECO:0007669"/>
    <property type="project" value="UniProtKB-SubCell"/>
</dbReference>
<sequence length="244" mass="25448">MLAVLLLHLVAAVLAPVLVRWRGRTAFLLLALVPAAGFGWALTRLATVTDGGEVTETIPWVPALDLDVALRLDALSLTFALLVTGVGALVLLYCARYVEPDDEGTARFAGTLTAFAGSMLGLVLADDLLLLYVFWELTTVFSYLLIGGAGRRLAARRAASQALILTTAGGLAMLLGLIMLGQTSGSHRLSEVVADPGSGPLLVAGTMLVLAGAVTKSAMIPFHFWLPAAMEAPTPVSAYLHAAA</sequence>
<feature type="transmembrane region" description="Helical" evidence="6">
    <location>
        <begin position="106"/>
        <end position="125"/>
    </location>
</feature>
<dbReference type="PANTHER" id="PTHR43373:SF1">
    <property type="entry name" value="NA(+)_H(+) ANTIPORTER SUBUNIT A"/>
    <property type="match status" value="1"/>
</dbReference>
<keyword evidence="3 6" id="KW-1133">Transmembrane helix</keyword>
<evidence type="ECO:0000256" key="3">
    <source>
        <dbReference type="ARBA" id="ARBA00022989"/>
    </source>
</evidence>
<reference evidence="9" key="1">
    <citation type="submission" date="2020-02" db="EMBL/GenBank/DDBJ databases">
        <authorList>
            <person name="Meier V. D."/>
        </authorList>
    </citation>
    <scope>NUCLEOTIDE SEQUENCE</scope>
    <source>
        <strain evidence="9">AVDCRST_MAG52</strain>
    </source>
</reference>
<evidence type="ECO:0000259" key="7">
    <source>
        <dbReference type="Pfam" id="PF00361"/>
    </source>
</evidence>
<evidence type="ECO:0000313" key="9">
    <source>
        <dbReference type="EMBL" id="CAA9245080.1"/>
    </source>
</evidence>
<proteinExistence type="predicted"/>
<evidence type="ECO:0000256" key="1">
    <source>
        <dbReference type="ARBA" id="ARBA00004127"/>
    </source>
</evidence>
<gene>
    <name evidence="9" type="ORF">AVDCRST_MAG52-1803</name>
</gene>
<feature type="domain" description="NADH-Ubiquinone oxidoreductase (complex I) chain 5 N-terminal" evidence="8">
    <location>
        <begin position="63"/>
        <end position="108"/>
    </location>
</feature>
<evidence type="ECO:0000256" key="4">
    <source>
        <dbReference type="ARBA" id="ARBA00023136"/>
    </source>
</evidence>